<dbReference type="InterPro" id="IPR013762">
    <property type="entry name" value="Integrase-like_cat_sf"/>
</dbReference>
<dbReference type="EMBL" id="FNMY01000003">
    <property type="protein sequence ID" value="SDW81661.1"/>
    <property type="molecule type" value="Genomic_DNA"/>
</dbReference>
<dbReference type="InterPro" id="IPR050090">
    <property type="entry name" value="Tyrosine_recombinase_XerCD"/>
</dbReference>
<feature type="domain" description="Tyr recombinase" evidence="4">
    <location>
        <begin position="219"/>
        <end position="396"/>
    </location>
</feature>
<dbReference type="Pfam" id="PF17293">
    <property type="entry name" value="Arm-DNA-bind_5"/>
    <property type="match status" value="1"/>
</dbReference>
<dbReference type="GO" id="GO:0006310">
    <property type="term" value="P:DNA recombination"/>
    <property type="evidence" value="ECO:0007669"/>
    <property type="project" value="UniProtKB-KW"/>
</dbReference>
<dbReference type="CDD" id="cd01185">
    <property type="entry name" value="INTN1_C_like"/>
    <property type="match status" value="1"/>
</dbReference>
<protein>
    <submittedName>
        <fullName evidence="5">Site-specific recombinase XerD</fullName>
    </submittedName>
</protein>
<proteinExistence type="inferred from homology"/>
<dbReference type="InterPro" id="IPR010998">
    <property type="entry name" value="Integrase_recombinase_N"/>
</dbReference>
<keyword evidence="3" id="KW-0233">DNA recombination</keyword>
<dbReference type="RefSeq" id="WP_090293220.1">
    <property type="nucleotide sequence ID" value="NZ_FNKI01000001.1"/>
</dbReference>
<evidence type="ECO:0000256" key="3">
    <source>
        <dbReference type="ARBA" id="ARBA00023172"/>
    </source>
</evidence>
<sequence>MFNTINVIFYPKKRKSSNNKLVPIYARITLDSKRAEFSTGKQVDPLKWDANTGRLRGKTAETLVLNRFFDTLKAKCVSIYDDLVRNEEYVDADTVKNIFLGKGQKQYMILEIFRNHNDEMESLVGREYSAGTLQRYKAAKSHISDYIVHKYQKKDFPLKKLDYEFITGFDYYLKSKKKVSHNTATKYIVNLKKIVRIAYANQWIDRDPFFHWSASWKQKEREFLTHEELEAMLKQEFEFERLDTVRDMFLFCCYTGLAFADIEKLTKDDLVKDIKGNKWIKTKRKKTKVLSSIPLLSIPEAIIDKYKEHPRVIEKKTLLPVYTNQRTNSYLKEIATACKINKTLTTHLARHTFATTVTLSNGVPIESVSKMLGHTSLKTTQIYAKVLDSKISNDMEKLKNDPALLEFAKSI</sequence>
<dbReference type="PANTHER" id="PTHR30349:SF64">
    <property type="entry name" value="PROPHAGE INTEGRASE INTD-RELATED"/>
    <property type="match status" value="1"/>
</dbReference>
<dbReference type="STRING" id="1073328.SAMN05216294_0960"/>
<dbReference type="InterPro" id="IPR025269">
    <property type="entry name" value="SAM-like_dom"/>
</dbReference>
<evidence type="ECO:0000259" key="4">
    <source>
        <dbReference type="PROSITE" id="PS51898"/>
    </source>
</evidence>
<dbReference type="InterPro" id="IPR002104">
    <property type="entry name" value="Integrase_catalytic"/>
</dbReference>
<comment type="similarity">
    <text evidence="1">Belongs to the 'phage' integrase family.</text>
</comment>
<organism evidence="5 6">
    <name type="scientific">Flagellimonas zhangzhouensis</name>
    <dbReference type="NCBI Taxonomy" id="1073328"/>
    <lineage>
        <taxon>Bacteria</taxon>
        <taxon>Pseudomonadati</taxon>
        <taxon>Bacteroidota</taxon>
        <taxon>Flavobacteriia</taxon>
        <taxon>Flavobacteriales</taxon>
        <taxon>Flavobacteriaceae</taxon>
        <taxon>Flagellimonas</taxon>
    </lineage>
</organism>
<dbReference type="OrthoDB" id="1098628at2"/>
<dbReference type="PANTHER" id="PTHR30349">
    <property type="entry name" value="PHAGE INTEGRASE-RELATED"/>
    <property type="match status" value="1"/>
</dbReference>
<dbReference type="GO" id="GO:0015074">
    <property type="term" value="P:DNA integration"/>
    <property type="evidence" value="ECO:0007669"/>
    <property type="project" value="InterPro"/>
</dbReference>
<dbReference type="SUPFAM" id="SSF56349">
    <property type="entry name" value="DNA breaking-rejoining enzymes"/>
    <property type="match status" value="1"/>
</dbReference>
<dbReference type="InterPro" id="IPR035386">
    <property type="entry name" value="Arm-DNA-bind_5"/>
</dbReference>
<dbReference type="Pfam" id="PF00589">
    <property type="entry name" value="Phage_integrase"/>
    <property type="match status" value="1"/>
</dbReference>
<accession>A0A1H2WM58</accession>
<evidence type="ECO:0000313" key="5">
    <source>
        <dbReference type="EMBL" id="SDW81661.1"/>
    </source>
</evidence>
<dbReference type="GO" id="GO:0003677">
    <property type="term" value="F:DNA binding"/>
    <property type="evidence" value="ECO:0007669"/>
    <property type="project" value="UniProtKB-KW"/>
</dbReference>
<evidence type="ECO:0000256" key="2">
    <source>
        <dbReference type="ARBA" id="ARBA00023125"/>
    </source>
</evidence>
<keyword evidence="6" id="KW-1185">Reference proteome</keyword>
<dbReference type="Pfam" id="PF13102">
    <property type="entry name" value="Phage_int_SAM_5"/>
    <property type="match status" value="1"/>
</dbReference>
<dbReference type="Gene3D" id="1.10.150.130">
    <property type="match status" value="1"/>
</dbReference>
<dbReference type="InterPro" id="IPR011010">
    <property type="entry name" value="DNA_brk_join_enz"/>
</dbReference>
<reference evidence="6" key="1">
    <citation type="submission" date="2016-10" db="EMBL/GenBank/DDBJ databases">
        <authorList>
            <person name="Varghese N."/>
            <person name="Submissions S."/>
        </authorList>
    </citation>
    <scope>NUCLEOTIDE SEQUENCE [LARGE SCALE GENOMIC DNA]</scope>
    <source>
        <strain evidence="6">DSM 25030</strain>
    </source>
</reference>
<keyword evidence="2" id="KW-0238">DNA-binding</keyword>
<dbReference type="AlphaFoldDB" id="A0A1H2WM58"/>
<evidence type="ECO:0000313" key="6">
    <source>
        <dbReference type="Proteomes" id="UP000199592"/>
    </source>
</evidence>
<dbReference type="Proteomes" id="UP000199592">
    <property type="component" value="Unassembled WGS sequence"/>
</dbReference>
<gene>
    <name evidence="5" type="ORF">SAMN04487892_2340</name>
</gene>
<dbReference type="Gene3D" id="1.10.443.10">
    <property type="entry name" value="Intergrase catalytic core"/>
    <property type="match status" value="1"/>
</dbReference>
<evidence type="ECO:0000256" key="1">
    <source>
        <dbReference type="ARBA" id="ARBA00008857"/>
    </source>
</evidence>
<name>A0A1H2WM58_9FLAO</name>
<dbReference type="PROSITE" id="PS51898">
    <property type="entry name" value="TYR_RECOMBINASE"/>
    <property type="match status" value="1"/>
</dbReference>